<dbReference type="AlphaFoldDB" id="A0A9X4QMP2"/>
<comment type="caution">
    <text evidence="1">The sequence shown here is derived from an EMBL/GenBank/DDBJ whole genome shotgun (WGS) entry which is preliminary data.</text>
</comment>
<gene>
    <name evidence="1" type="ORF">OMP38_10755</name>
</gene>
<dbReference type="Proteomes" id="UP001153387">
    <property type="component" value="Unassembled WGS sequence"/>
</dbReference>
<evidence type="ECO:0000313" key="1">
    <source>
        <dbReference type="EMBL" id="MDG0791300.1"/>
    </source>
</evidence>
<name>A0A9X4QMP2_9BACL</name>
<proteinExistence type="predicted"/>
<organism evidence="1 2">
    <name type="scientific">Cohnella ginsengisoli</name>
    <dbReference type="NCBI Taxonomy" id="425004"/>
    <lineage>
        <taxon>Bacteria</taxon>
        <taxon>Bacillati</taxon>
        <taxon>Bacillota</taxon>
        <taxon>Bacilli</taxon>
        <taxon>Bacillales</taxon>
        <taxon>Paenibacillaceae</taxon>
        <taxon>Cohnella</taxon>
    </lineage>
</organism>
<protein>
    <submittedName>
        <fullName evidence="1">Uncharacterized protein</fullName>
    </submittedName>
</protein>
<reference evidence="1 2" key="1">
    <citation type="submission" date="2022-10" db="EMBL/GenBank/DDBJ databases">
        <title>Comparative genomic analysis of Cohnella hashimotonis sp. nov., isolated from the International Space Station.</title>
        <authorList>
            <person name="Simpson A."/>
            <person name="Venkateswaran K."/>
        </authorList>
    </citation>
    <scope>NUCLEOTIDE SEQUENCE [LARGE SCALE GENOMIC DNA]</scope>
    <source>
        <strain evidence="1 2">DSM 18997</strain>
    </source>
</reference>
<evidence type="ECO:0000313" key="2">
    <source>
        <dbReference type="Proteomes" id="UP001153387"/>
    </source>
</evidence>
<sequence length="462" mass="51692">MPHDDYAIRLIRTLGHSGKPVFLSEYGIGSQVDAIRVTKRFQQAGASPKLEDAALYRAMADAYTTDWNRFGMNQLYAFPEDMLEESQRLNAERRIRGFDWIRANPRLCGYNLTGTVDQVMAGEGLWTTWRELKPGMMDALTDGWAPLRWCLIVNRTHVYRGRPFLFELHLANEGVLAPGIYPVKIRLSGPEGVVWERSFDWEMTDAGAEAFALPVWQEEMVVHGAPGAYQFTAAMERGGSPAGGKLALTLSEEVAPLTDPVVVSLWGVDRKAEDWLRSRNVDCRSYDPGATDIPDIVLVGDPGDDPSWERHWERLFSFVRKGTRVAFLEPLGLFGADGTSSKLPFEHKGKAVRYANTLYHKEDVAKPHAFFDGMPTGGIMSWDYYDQIIPEYVLEDMEQPDETVVASFAVGYPCPGGYFGGIVLGDYRLGEGRIIVNALKITDNIDKNPAADRLLLNMARSL</sequence>
<accession>A0A9X4QMP2</accession>
<dbReference type="RefSeq" id="WP_277565061.1">
    <property type="nucleotide sequence ID" value="NZ_JAPDHZ010000002.1"/>
</dbReference>
<dbReference type="EMBL" id="JAPDHZ010000002">
    <property type="protein sequence ID" value="MDG0791300.1"/>
    <property type="molecule type" value="Genomic_DNA"/>
</dbReference>
<keyword evidence="2" id="KW-1185">Reference proteome</keyword>